<dbReference type="PROSITE" id="PS00194">
    <property type="entry name" value="THIOREDOXIN_1"/>
    <property type="match status" value="1"/>
</dbReference>
<feature type="domain" description="Thioredoxin" evidence="4">
    <location>
        <begin position="15"/>
        <end position="136"/>
    </location>
</feature>
<dbReference type="Pfam" id="PF00085">
    <property type="entry name" value="Thioredoxin"/>
    <property type="match status" value="1"/>
</dbReference>
<dbReference type="CDD" id="cd02947">
    <property type="entry name" value="TRX_family"/>
    <property type="match status" value="1"/>
</dbReference>
<reference evidence="5 6" key="1">
    <citation type="journal article" date="2018" name="Evol. Lett.">
        <title>Horizontal gene cluster transfer increased hallucinogenic mushroom diversity.</title>
        <authorList>
            <person name="Reynolds H.T."/>
            <person name="Vijayakumar V."/>
            <person name="Gluck-Thaler E."/>
            <person name="Korotkin H.B."/>
            <person name="Matheny P.B."/>
            <person name="Slot J.C."/>
        </authorList>
    </citation>
    <scope>NUCLEOTIDE SEQUENCE [LARGE SCALE GENOMIC DNA]</scope>
    <source>
        <strain evidence="5 6">2631</strain>
    </source>
</reference>
<evidence type="ECO:0000259" key="4">
    <source>
        <dbReference type="PROSITE" id="PS51352"/>
    </source>
</evidence>
<dbReference type="InterPro" id="IPR013766">
    <property type="entry name" value="Thioredoxin_domain"/>
</dbReference>
<comment type="caution">
    <text evidence="5">The sequence shown here is derived from an EMBL/GenBank/DDBJ whole genome shotgun (WGS) entry which is preliminary data.</text>
</comment>
<keyword evidence="1" id="KW-0813">Transport</keyword>
<dbReference type="PANTHER" id="PTHR45663">
    <property type="entry name" value="GEO12009P1"/>
    <property type="match status" value="1"/>
</dbReference>
<dbReference type="GO" id="GO:0015035">
    <property type="term" value="F:protein-disulfide reductase activity"/>
    <property type="evidence" value="ECO:0007669"/>
    <property type="project" value="TreeGrafter"/>
</dbReference>
<evidence type="ECO:0000256" key="3">
    <source>
        <dbReference type="ARBA" id="ARBA00023157"/>
    </source>
</evidence>
<keyword evidence="3" id="KW-1015">Disulfide bond</keyword>
<dbReference type="SUPFAM" id="SSF52833">
    <property type="entry name" value="Thioredoxin-like"/>
    <property type="match status" value="1"/>
</dbReference>
<evidence type="ECO:0000313" key="5">
    <source>
        <dbReference type="EMBL" id="PPQ93268.1"/>
    </source>
</evidence>
<dbReference type="Proteomes" id="UP000283269">
    <property type="component" value="Unassembled WGS sequence"/>
</dbReference>
<dbReference type="InParanoid" id="A0A409XRC0"/>
<dbReference type="InterPro" id="IPR036249">
    <property type="entry name" value="Thioredoxin-like_sf"/>
</dbReference>
<name>A0A409XRC0_PSICY</name>
<dbReference type="OrthoDB" id="2121326at2759"/>
<dbReference type="Gene3D" id="3.40.30.10">
    <property type="entry name" value="Glutaredoxin"/>
    <property type="match status" value="1"/>
</dbReference>
<dbReference type="AlphaFoldDB" id="A0A409XRC0"/>
<keyword evidence="6" id="KW-1185">Reference proteome</keyword>
<evidence type="ECO:0000313" key="6">
    <source>
        <dbReference type="Proteomes" id="UP000283269"/>
    </source>
</evidence>
<dbReference type="GO" id="GO:0005737">
    <property type="term" value="C:cytoplasm"/>
    <property type="evidence" value="ECO:0007669"/>
    <property type="project" value="TreeGrafter"/>
</dbReference>
<proteinExistence type="predicted"/>
<sequence>MSSMSMQSCLSSGIRTFHLSSPRAVLYPKASQSTFEKAIKAKNRIAVVDFYADWCGPCHQLAPVLERFTSEPHTSGSGLPLDLVKIDTSSDDGQLLGALYKVRALPTVIAFRNGSPITHFVGTKNEAGVQEFLNKL</sequence>
<organism evidence="5 6">
    <name type="scientific">Psilocybe cyanescens</name>
    <dbReference type="NCBI Taxonomy" id="93625"/>
    <lineage>
        <taxon>Eukaryota</taxon>
        <taxon>Fungi</taxon>
        <taxon>Dikarya</taxon>
        <taxon>Basidiomycota</taxon>
        <taxon>Agaricomycotina</taxon>
        <taxon>Agaricomycetes</taxon>
        <taxon>Agaricomycetidae</taxon>
        <taxon>Agaricales</taxon>
        <taxon>Agaricineae</taxon>
        <taxon>Strophariaceae</taxon>
        <taxon>Psilocybe</taxon>
    </lineage>
</organism>
<evidence type="ECO:0000256" key="1">
    <source>
        <dbReference type="ARBA" id="ARBA00022448"/>
    </source>
</evidence>
<evidence type="ECO:0000256" key="2">
    <source>
        <dbReference type="ARBA" id="ARBA00022982"/>
    </source>
</evidence>
<dbReference type="PROSITE" id="PS51352">
    <property type="entry name" value="THIOREDOXIN_2"/>
    <property type="match status" value="1"/>
</dbReference>
<dbReference type="STRING" id="93625.A0A409XRC0"/>
<accession>A0A409XRC0</accession>
<dbReference type="EMBL" id="NHYD01000797">
    <property type="protein sequence ID" value="PPQ93268.1"/>
    <property type="molecule type" value="Genomic_DNA"/>
</dbReference>
<dbReference type="InterPro" id="IPR017937">
    <property type="entry name" value="Thioredoxin_CS"/>
</dbReference>
<dbReference type="PRINTS" id="PR00421">
    <property type="entry name" value="THIOREDOXIN"/>
</dbReference>
<keyword evidence="2" id="KW-0249">Electron transport</keyword>
<dbReference type="PANTHER" id="PTHR45663:SF11">
    <property type="entry name" value="GEO12009P1"/>
    <property type="match status" value="1"/>
</dbReference>
<protein>
    <recommendedName>
        <fullName evidence="4">Thioredoxin domain-containing protein</fullName>
    </recommendedName>
</protein>
<gene>
    <name evidence="5" type="ORF">CVT25_015266</name>
</gene>